<comment type="caution">
    <text evidence="7">Lacks conserved residue(s) required for the propagation of feature annotation.</text>
</comment>
<dbReference type="Pfam" id="PF08501">
    <property type="entry name" value="Shikimate_dh_N"/>
    <property type="match status" value="1"/>
</dbReference>
<keyword evidence="6 7" id="KW-0057">Aromatic amino acid biosynthesis</keyword>
<evidence type="ECO:0000259" key="9">
    <source>
        <dbReference type="Pfam" id="PF18317"/>
    </source>
</evidence>
<evidence type="ECO:0000256" key="7">
    <source>
        <dbReference type="HAMAP-Rule" id="MF_00222"/>
    </source>
</evidence>
<dbReference type="PANTHER" id="PTHR21089">
    <property type="entry name" value="SHIKIMATE DEHYDROGENASE"/>
    <property type="match status" value="1"/>
</dbReference>
<dbReference type="HAMAP" id="MF_00222">
    <property type="entry name" value="Shikimate_DH_AroE"/>
    <property type="match status" value="1"/>
</dbReference>
<dbReference type="PROSITE" id="PS51257">
    <property type="entry name" value="PROKAR_LIPOPROTEIN"/>
    <property type="match status" value="1"/>
</dbReference>
<dbReference type="NCBIfam" id="TIGR00507">
    <property type="entry name" value="aroE"/>
    <property type="match status" value="1"/>
</dbReference>
<evidence type="ECO:0000313" key="10">
    <source>
        <dbReference type="EMBL" id="CAH0415998.1"/>
    </source>
</evidence>
<feature type="binding site" evidence="7">
    <location>
        <position position="243"/>
    </location>
    <ligand>
        <name>shikimate</name>
        <dbReference type="ChEBI" id="CHEBI:36208"/>
    </ligand>
</feature>
<evidence type="ECO:0000256" key="2">
    <source>
        <dbReference type="ARBA" id="ARBA00012962"/>
    </source>
</evidence>
<comment type="function">
    <text evidence="7">Involved in the biosynthesis of the chorismate, which leads to the biosynthesis of aromatic amino acids. Catalyzes the reversible NADPH linked reduction of 3-dehydroshikimate (DHSA) to yield shikimate (SA).</text>
</comment>
<evidence type="ECO:0000256" key="4">
    <source>
        <dbReference type="ARBA" id="ARBA00022857"/>
    </source>
</evidence>
<proteinExistence type="inferred from homology"/>
<feature type="binding site" evidence="7">
    <location>
        <position position="215"/>
    </location>
    <ligand>
        <name>shikimate</name>
        <dbReference type="ChEBI" id="CHEBI:36208"/>
    </ligand>
</feature>
<comment type="pathway">
    <text evidence="1 7">Metabolic intermediate biosynthesis; chorismate biosynthesis; chorismate from D-erythrose 4-phosphate and phosphoenolpyruvate: step 4/7.</text>
</comment>
<feature type="binding site" evidence="7">
    <location>
        <position position="101"/>
    </location>
    <ligand>
        <name>shikimate</name>
        <dbReference type="ChEBI" id="CHEBI:36208"/>
    </ligand>
</feature>
<comment type="catalytic activity">
    <reaction evidence="7">
        <text>shikimate + NADP(+) = 3-dehydroshikimate + NADPH + H(+)</text>
        <dbReference type="Rhea" id="RHEA:17737"/>
        <dbReference type="ChEBI" id="CHEBI:15378"/>
        <dbReference type="ChEBI" id="CHEBI:16630"/>
        <dbReference type="ChEBI" id="CHEBI:36208"/>
        <dbReference type="ChEBI" id="CHEBI:57783"/>
        <dbReference type="ChEBI" id="CHEBI:58349"/>
        <dbReference type="EC" id="1.1.1.25"/>
    </reaction>
</comment>
<feature type="domain" description="SDH C-terminal" evidence="9">
    <location>
        <begin position="236"/>
        <end position="265"/>
    </location>
</feature>
<feature type="binding site" evidence="7">
    <location>
        <begin position="14"/>
        <end position="16"/>
    </location>
    <ligand>
        <name>shikimate</name>
        <dbReference type="ChEBI" id="CHEBI:36208"/>
    </ligand>
</feature>
<keyword evidence="3 7" id="KW-0028">Amino-acid biosynthesis</keyword>
<evidence type="ECO:0000256" key="3">
    <source>
        <dbReference type="ARBA" id="ARBA00022605"/>
    </source>
</evidence>
<sequence length="270" mass="28571">MQKYGLIGDPIAHSKSPQIQNAALQACQINGQYTLLNTPGEAITTIVERLRADNIAGFNVTTPFKQAIIPFVDSLDVSAAQIEAVNTVKNINGQWVGYSTDGAGFWQSIPGDITGLNIALIGAGGAAKAIISACPSDVNLTVFNQLSPRFTSHQVELQRLFACELQPLTALEPVLPTVDILINATSVGLTDDQSILTLAEVGQLPPHALVIDLIYRQAQTTLMQAAVQTGHGVMGGLPMLSHQGALSFTIWHDQPAPLTVMVAALTNDGV</sequence>
<feature type="binding site" evidence="7">
    <location>
        <position position="86"/>
    </location>
    <ligand>
        <name>shikimate</name>
        <dbReference type="ChEBI" id="CHEBI:36208"/>
    </ligand>
</feature>
<comment type="similarity">
    <text evidence="7">Belongs to the shikimate dehydrogenase family.</text>
</comment>
<dbReference type="PANTHER" id="PTHR21089:SF1">
    <property type="entry name" value="BIFUNCTIONAL 3-DEHYDROQUINATE DEHYDRATASE_SHIKIMATE DEHYDROGENASE, CHLOROPLASTIC"/>
    <property type="match status" value="1"/>
</dbReference>
<dbReference type="InterPro" id="IPR046346">
    <property type="entry name" value="Aminoacid_DH-like_N_sf"/>
</dbReference>
<gene>
    <name evidence="10" type="primary">aroE_1</name>
    <name evidence="7" type="synonym">aroE</name>
    <name evidence="10" type="ORF">WFA24289_00297</name>
</gene>
<dbReference type="EC" id="1.1.1.25" evidence="2 7"/>
<dbReference type="InterPro" id="IPR013708">
    <property type="entry name" value="Shikimate_DH-bd_N"/>
</dbReference>
<feature type="binding site" evidence="7">
    <location>
        <begin position="122"/>
        <end position="126"/>
    </location>
    <ligand>
        <name>NADP(+)</name>
        <dbReference type="ChEBI" id="CHEBI:58349"/>
    </ligand>
</feature>
<feature type="domain" description="Shikimate dehydrogenase substrate binding N-terminal" evidence="8">
    <location>
        <begin position="6"/>
        <end position="88"/>
    </location>
</feature>
<evidence type="ECO:0000256" key="6">
    <source>
        <dbReference type="ARBA" id="ARBA00023141"/>
    </source>
</evidence>
<keyword evidence="11" id="KW-1185">Reference proteome</keyword>
<dbReference type="Proteomes" id="UP000789707">
    <property type="component" value="Unassembled WGS sequence"/>
</dbReference>
<dbReference type="InterPro" id="IPR011342">
    <property type="entry name" value="Shikimate_DH"/>
</dbReference>
<evidence type="ECO:0000259" key="8">
    <source>
        <dbReference type="Pfam" id="PF08501"/>
    </source>
</evidence>
<dbReference type="Gene3D" id="3.40.50.10860">
    <property type="entry name" value="Leucine Dehydrogenase, chain A, domain 1"/>
    <property type="match status" value="1"/>
</dbReference>
<dbReference type="InterPro" id="IPR041121">
    <property type="entry name" value="SDH_C"/>
</dbReference>
<dbReference type="CDD" id="cd01065">
    <property type="entry name" value="NAD_bind_Shikimate_DH"/>
    <property type="match status" value="1"/>
</dbReference>
<dbReference type="EMBL" id="CAKKNS010000001">
    <property type="protein sequence ID" value="CAH0415998.1"/>
    <property type="molecule type" value="Genomic_DNA"/>
</dbReference>
<dbReference type="SUPFAM" id="SSF53223">
    <property type="entry name" value="Aminoacid dehydrogenase-like, N-terminal domain"/>
    <property type="match status" value="1"/>
</dbReference>
<comment type="caution">
    <text evidence="10">The sequence shown here is derived from an EMBL/GenBank/DDBJ whole genome shotgun (WGS) entry which is preliminary data.</text>
</comment>
<feature type="binding site" evidence="7">
    <location>
        <position position="213"/>
    </location>
    <ligand>
        <name>NADP(+)</name>
        <dbReference type="ChEBI" id="CHEBI:58349"/>
    </ligand>
</feature>
<feature type="binding site" evidence="7">
    <location>
        <position position="236"/>
    </location>
    <ligand>
        <name>NADP(+)</name>
        <dbReference type="ChEBI" id="CHEBI:58349"/>
    </ligand>
</feature>
<evidence type="ECO:0000256" key="1">
    <source>
        <dbReference type="ARBA" id="ARBA00004871"/>
    </source>
</evidence>
<keyword evidence="5 7" id="KW-0560">Oxidoreductase</keyword>
<dbReference type="SUPFAM" id="SSF51735">
    <property type="entry name" value="NAD(P)-binding Rossmann-fold domains"/>
    <property type="match status" value="1"/>
</dbReference>
<dbReference type="GO" id="GO:0004764">
    <property type="term" value="F:shikimate 3-dehydrogenase (NADP+) activity"/>
    <property type="evidence" value="ECO:0007669"/>
    <property type="project" value="UniProtKB-EC"/>
</dbReference>
<keyword evidence="4 7" id="KW-0521">NADP</keyword>
<accession>A0ABM8Z477</accession>
<dbReference type="RefSeq" id="WP_230096063.1">
    <property type="nucleotide sequence ID" value="NZ_CAKKNS010000001.1"/>
</dbReference>
<evidence type="ECO:0000313" key="11">
    <source>
        <dbReference type="Proteomes" id="UP000789707"/>
    </source>
</evidence>
<organism evidence="10 11">
    <name type="scientific">Periweissella fabaria</name>
    <dbReference type="NCBI Taxonomy" id="546157"/>
    <lineage>
        <taxon>Bacteria</taxon>
        <taxon>Bacillati</taxon>
        <taxon>Bacillota</taxon>
        <taxon>Bacilli</taxon>
        <taxon>Lactobacillales</taxon>
        <taxon>Lactobacillaceae</taxon>
        <taxon>Periweissella</taxon>
    </lineage>
</organism>
<reference evidence="10 11" key="1">
    <citation type="submission" date="2021-11" db="EMBL/GenBank/DDBJ databases">
        <authorList>
            <person name="Depoorter E."/>
        </authorList>
    </citation>
    <scope>NUCLEOTIDE SEQUENCE [LARGE SCALE GENOMIC DNA]</scope>
    <source>
        <strain evidence="10 11">LMG 24289</strain>
    </source>
</reference>
<comment type="subunit">
    <text evidence="7">Homodimer.</text>
</comment>
<name>A0ABM8Z477_9LACO</name>
<dbReference type="InterPro" id="IPR022893">
    <property type="entry name" value="Shikimate_DH_fam"/>
</dbReference>
<feature type="binding site" evidence="7">
    <location>
        <position position="61"/>
    </location>
    <ligand>
        <name>shikimate</name>
        <dbReference type="ChEBI" id="CHEBI:36208"/>
    </ligand>
</feature>
<protein>
    <recommendedName>
        <fullName evidence="2 7">Shikimate dehydrogenase (NADP(+))</fullName>
        <shortName evidence="7">SDH</shortName>
        <ecNumber evidence="2 7">1.1.1.25</ecNumber>
    </recommendedName>
</protein>
<feature type="active site" description="Proton acceptor" evidence="7">
    <location>
        <position position="65"/>
    </location>
</feature>
<dbReference type="Gene3D" id="3.40.50.720">
    <property type="entry name" value="NAD(P)-binding Rossmann-like Domain"/>
    <property type="match status" value="1"/>
</dbReference>
<dbReference type="InterPro" id="IPR036291">
    <property type="entry name" value="NAD(P)-bd_dom_sf"/>
</dbReference>
<evidence type="ECO:0000256" key="5">
    <source>
        <dbReference type="ARBA" id="ARBA00023002"/>
    </source>
</evidence>
<dbReference type="Pfam" id="PF18317">
    <property type="entry name" value="SDH_C"/>
    <property type="match status" value="1"/>
</dbReference>